<dbReference type="AlphaFoldDB" id="A0A1I7WIU3"/>
<evidence type="ECO:0000313" key="2">
    <source>
        <dbReference type="WBParaSite" id="Hba_04935"/>
    </source>
</evidence>
<accession>A0A1I7WIU3</accession>
<dbReference type="WBParaSite" id="Hba_04935">
    <property type="protein sequence ID" value="Hba_04935"/>
    <property type="gene ID" value="Hba_04935"/>
</dbReference>
<dbReference type="Proteomes" id="UP000095283">
    <property type="component" value="Unplaced"/>
</dbReference>
<protein>
    <submittedName>
        <fullName evidence="2">Uncharacterized protein</fullName>
    </submittedName>
</protein>
<reference evidence="2" key="1">
    <citation type="submission" date="2016-11" db="UniProtKB">
        <authorList>
            <consortium name="WormBaseParasite"/>
        </authorList>
    </citation>
    <scope>IDENTIFICATION</scope>
</reference>
<keyword evidence="1" id="KW-1185">Reference proteome</keyword>
<name>A0A1I7WIU3_HETBA</name>
<evidence type="ECO:0000313" key="1">
    <source>
        <dbReference type="Proteomes" id="UP000095283"/>
    </source>
</evidence>
<sequence length="126" mass="15093">MHTLRKTFTPVAGCSTWKVSIKRTAPFERHSPEYSQYIVHYEKYIILRLAFKTKMSSYRVFFSRICKSRVFPRIRGIGVCNLIITFTMFFKKLIRITTKSTYKITMKLSKKTSRNYDFRNKILDIK</sequence>
<organism evidence="1 2">
    <name type="scientific">Heterorhabditis bacteriophora</name>
    <name type="common">Entomopathogenic nematode worm</name>
    <dbReference type="NCBI Taxonomy" id="37862"/>
    <lineage>
        <taxon>Eukaryota</taxon>
        <taxon>Metazoa</taxon>
        <taxon>Ecdysozoa</taxon>
        <taxon>Nematoda</taxon>
        <taxon>Chromadorea</taxon>
        <taxon>Rhabditida</taxon>
        <taxon>Rhabditina</taxon>
        <taxon>Rhabditomorpha</taxon>
        <taxon>Strongyloidea</taxon>
        <taxon>Heterorhabditidae</taxon>
        <taxon>Heterorhabditis</taxon>
    </lineage>
</organism>
<proteinExistence type="predicted"/>